<evidence type="ECO:0000313" key="3">
    <source>
        <dbReference type="Proteomes" id="UP000499080"/>
    </source>
</evidence>
<feature type="transmembrane region" description="Helical" evidence="1">
    <location>
        <begin position="187"/>
        <end position="205"/>
    </location>
</feature>
<evidence type="ECO:0000256" key="1">
    <source>
        <dbReference type="SAM" id="Phobius"/>
    </source>
</evidence>
<dbReference type="InterPro" id="IPR016719">
    <property type="entry name" value="CAMLG"/>
</dbReference>
<keyword evidence="1" id="KW-0812">Transmembrane</keyword>
<dbReference type="EMBL" id="BGPR01001699">
    <property type="protein sequence ID" value="GBM59796.1"/>
    <property type="molecule type" value="Genomic_DNA"/>
</dbReference>
<reference evidence="2 3" key="1">
    <citation type="journal article" date="2019" name="Sci. Rep.">
        <title>Orb-weaving spider Araneus ventricosus genome elucidates the spidroin gene catalogue.</title>
        <authorList>
            <person name="Kono N."/>
            <person name="Nakamura H."/>
            <person name="Ohtoshi R."/>
            <person name="Moran D.A.P."/>
            <person name="Shinohara A."/>
            <person name="Yoshida Y."/>
            <person name="Fujiwara M."/>
            <person name="Mori M."/>
            <person name="Tomita M."/>
            <person name="Arakawa K."/>
        </authorList>
    </citation>
    <scope>NUCLEOTIDE SEQUENCE [LARGE SCALE GENOMIC DNA]</scope>
</reference>
<dbReference type="GO" id="GO:0071816">
    <property type="term" value="P:tail-anchored membrane protein insertion into ER membrane"/>
    <property type="evidence" value="ECO:0007669"/>
    <property type="project" value="TreeGrafter"/>
</dbReference>
<dbReference type="PANTHER" id="PTHR15026:SF0">
    <property type="entry name" value="GUIDED ENTRY OF TAIL-ANCHORED PROTEINS FACTOR CAMLG"/>
    <property type="match status" value="1"/>
</dbReference>
<evidence type="ECO:0008006" key="4">
    <source>
        <dbReference type="Google" id="ProtNLM"/>
    </source>
</evidence>
<keyword evidence="1" id="KW-0472">Membrane</keyword>
<dbReference type="Proteomes" id="UP000499080">
    <property type="component" value="Unassembled WGS sequence"/>
</dbReference>
<evidence type="ECO:0000313" key="2">
    <source>
        <dbReference type="EMBL" id="GBM59796.1"/>
    </source>
</evidence>
<feature type="transmembrane region" description="Helical" evidence="1">
    <location>
        <begin position="217"/>
        <end position="239"/>
    </location>
</feature>
<gene>
    <name evidence="2" type="ORF">AVEN_14378_1</name>
</gene>
<accession>A0A4Y2H4C3</accession>
<keyword evidence="3" id="KW-1185">Reference proteome</keyword>
<organism evidence="2 3">
    <name type="scientific">Araneus ventricosus</name>
    <name type="common">Orbweaver spider</name>
    <name type="synonym">Epeira ventricosa</name>
    <dbReference type="NCBI Taxonomy" id="182803"/>
    <lineage>
        <taxon>Eukaryota</taxon>
        <taxon>Metazoa</taxon>
        <taxon>Ecdysozoa</taxon>
        <taxon>Arthropoda</taxon>
        <taxon>Chelicerata</taxon>
        <taxon>Arachnida</taxon>
        <taxon>Araneae</taxon>
        <taxon>Araneomorphae</taxon>
        <taxon>Entelegynae</taxon>
        <taxon>Araneoidea</taxon>
        <taxon>Araneidae</taxon>
        <taxon>Araneus</taxon>
    </lineage>
</organism>
<comment type="caution">
    <text evidence="2">The sequence shown here is derived from an EMBL/GenBank/DDBJ whole genome shotgun (WGS) entry which is preliminary data.</text>
</comment>
<feature type="transmembrane region" description="Helical" evidence="1">
    <location>
        <begin position="245"/>
        <end position="267"/>
    </location>
</feature>
<dbReference type="PANTHER" id="PTHR15026">
    <property type="entry name" value="CALCIUM-SIGNAL MODULATING CYCLOPHILIN LIGAND CAML"/>
    <property type="match status" value="1"/>
</dbReference>
<feature type="transmembrane region" description="Helical" evidence="1">
    <location>
        <begin position="162"/>
        <end position="181"/>
    </location>
</feature>
<dbReference type="Pfam" id="PF14963">
    <property type="entry name" value="Get2_like"/>
    <property type="match status" value="1"/>
</dbReference>
<name>A0A4Y2H4C3_ARAVE</name>
<protein>
    <recommendedName>
        <fullName evidence="4">Calcium signal-modulating cyclophilin ligand</fullName>
    </recommendedName>
</protein>
<sequence length="271" mass="30940">MADEIARRREIRRRKILESSEARIKKIFNVNTDQPLEEEPLSHGDTDANNKNYEEMNKRNSSLIDDDFPISDYEFASRGKHSYEDQSSKCTNRLMACDSQPLSSANGDFSRSSSFDNYTFPKKVSDAETRSFGRTRSDVRRNSSCTQIMMETLQFSSFSLKLLRLWLAVIAAFAVKAYFLLSKDVPIFKTIFIPYAMLEVAFYSWSKFEPQLSSRPMASSIISGVLLICGLPSTVVSSFNSALNGFQSLMIDFCVYLFSFVIFHLVFETCM</sequence>
<keyword evidence="1" id="KW-1133">Transmembrane helix</keyword>
<dbReference type="GO" id="GO:0043529">
    <property type="term" value="C:GET complex"/>
    <property type="evidence" value="ECO:0007669"/>
    <property type="project" value="TreeGrafter"/>
</dbReference>
<proteinExistence type="predicted"/>
<dbReference type="OrthoDB" id="6437462at2759"/>
<dbReference type="AlphaFoldDB" id="A0A4Y2H4C3"/>